<dbReference type="Gene3D" id="3.30.70.100">
    <property type="match status" value="1"/>
</dbReference>
<evidence type="ECO:0000259" key="2">
    <source>
        <dbReference type="PROSITE" id="PS51502"/>
    </source>
</evidence>
<evidence type="ECO:0000256" key="1">
    <source>
        <dbReference type="ARBA" id="ARBA00011738"/>
    </source>
</evidence>
<proteinExistence type="predicted"/>
<dbReference type="Pfam" id="PF07876">
    <property type="entry name" value="Dabb"/>
    <property type="match status" value="1"/>
</dbReference>
<organism evidence="3 4">
    <name type="scientific">Manihot esculenta</name>
    <name type="common">Cassava</name>
    <name type="synonym">Jatropha manihot</name>
    <dbReference type="NCBI Taxonomy" id="3983"/>
    <lineage>
        <taxon>Eukaryota</taxon>
        <taxon>Viridiplantae</taxon>
        <taxon>Streptophyta</taxon>
        <taxon>Embryophyta</taxon>
        <taxon>Tracheophyta</taxon>
        <taxon>Spermatophyta</taxon>
        <taxon>Magnoliopsida</taxon>
        <taxon>eudicotyledons</taxon>
        <taxon>Gunneridae</taxon>
        <taxon>Pentapetalae</taxon>
        <taxon>rosids</taxon>
        <taxon>fabids</taxon>
        <taxon>Malpighiales</taxon>
        <taxon>Euphorbiaceae</taxon>
        <taxon>Crotonoideae</taxon>
        <taxon>Manihoteae</taxon>
        <taxon>Manihot</taxon>
    </lineage>
</organism>
<dbReference type="STRING" id="3983.A0A2C9VYG6"/>
<name>A0A2C9VYG6_MANES</name>
<dbReference type="OMA" id="HLIVAKF"/>
<dbReference type="SUPFAM" id="SSF54909">
    <property type="entry name" value="Dimeric alpha+beta barrel"/>
    <property type="match status" value="1"/>
</dbReference>
<keyword evidence="4" id="KW-1185">Reference proteome</keyword>
<dbReference type="Proteomes" id="UP000091857">
    <property type="component" value="Chromosome 4"/>
</dbReference>
<dbReference type="OrthoDB" id="1601230at2759"/>
<dbReference type="InterPro" id="IPR011008">
    <property type="entry name" value="Dimeric_a/b-barrel"/>
</dbReference>
<feature type="domain" description="Stress-response A/B barrel" evidence="2">
    <location>
        <begin position="4"/>
        <end position="96"/>
    </location>
</feature>
<comment type="subunit">
    <text evidence="1">Homodimer.</text>
</comment>
<comment type="caution">
    <text evidence="3">The sequence shown here is derived from an EMBL/GenBank/DDBJ whole genome shotgun (WGS) entry which is preliminary data.</text>
</comment>
<dbReference type="EMBL" id="CM004390">
    <property type="protein sequence ID" value="OAY51451.1"/>
    <property type="molecule type" value="Genomic_DNA"/>
</dbReference>
<dbReference type="AlphaFoldDB" id="A0A2C9VYG6"/>
<dbReference type="PANTHER" id="PTHR33178:SF4">
    <property type="entry name" value="EXPRESSED PROTEIN"/>
    <property type="match status" value="1"/>
</dbReference>
<dbReference type="SMART" id="SM00886">
    <property type="entry name" value="Dabb"/>
    <property type="match status" value="1"/>
</dbReference>
<reference evidence="4" key="1">
    <citation type="journal article" date="2016" name="Nat. Biotechnol.">
        <title>Sequencing wild and cultivated cassava and related species reveals extensive interspecific hybridization and genetic diversity.</title>
        <authorList>
            <person name="Bredeson J.V."/>
            <person name="Lyons J.B."/>
            <person name="Prochnik S.E."/>
            <person name="Wu G.A."/>
            <person name="Ha C.M."/>
            <person name="Edsinger-Gonzales E."/>
            <person name="Grimwood J."/>
            <person name="Schmutz J."/>
            <person name="Rabbi I.Y."/>
            <person name="Egesi C."/>
            <person name="Nauluvula P."/>
            <person name="Lebot V."/>
            <person name="Ndunguru J."/>
            <person name="Mkamilo G."/>
            <person name="Bart R.S."/>
            <person name="Setter T.L."/>
            <person name="Gleadow R.M."/>
            <person name="Kulakow P."/>
            <person name="Ferguson M.E."/>
            <person name="Rounsley S."/>
            <person name="Rokhsar D.S."/>
        </authorList>
    </citation>
    <scope>NUCLEOTIDE SEQUENCE [LARGE SCALE GENOMIC DNA]</scope>
    <source>
        <strain evidence="4">cv. AM560-2</strain>
    </source>
</reference>
<accession>A0A2C9VYG6</accession>
<dbReference type="InterPro" id="IPR044662">
    <property type="entry name" value="HS1/DABB1-like"/>
</dbReference>
<evidence type="ECO:0000313" key="4">
    <source>
        <dbReference type="Proteomes" id="UP000091857"/>
    </source>
</evidence>
<sequence>MGGYKHLVIFRFKAGAEVEEIMKGLEKLVSETDLVKSFEWGRDLDNPEILTQEFTHAISMTFDKKQDYDAFQNLPSHIDFSLTFSTAVQKIVVLCFPSVQVKPAVA</sequence>
<dbReference type="InterPro" id="IPR013097">
    <property type="entry name" value="Dabb"/>
</dbReference>
<dbReference type="PROSITE" id="PS51502">
    <property type="entry name" value="S_R_A_B_BARREL"/>
    <property type="match status" value="1"/>
</dbReference>
<evidence type="ECO:0000313" key="3">
    <source>
        <dbReference type="EMBL" id="OAY51451.1"/>
    </source>
</evidence>
<gene>
    <name evidence="3" type="ORF">MANES_04G007800v8</name>
</gene>
<dbReference type="Gramene" id="Manes.04G007800.1.v8.1">
    <property type="protein sequence ID" value="Manes.04G007800.1.v8.1.CDS"/>
    <property type="gene ID" value="Manes.04G007800.v8.1"/>
</dbReference>
<protein>
    <recommendedName>
        <fullName evidence="2">Stress-response A/B barrel domain-containing protein</fullName>
    </recommendedName>
</protein>
<dbReference type="PANTHER" id="PTHR33178">
    <property type="match status" value="1"/>
</dbReference>